<evidence type="ECO:0000313" key="2">
    <source>
        <dbReference type="Proteomes" id="UP000033710"/>
    </source>
</evidence>
<protein>
    <submittedName>
        <fullName evidence="1">Uncharacterized protein</fullName>
    </submittedName>
</protein>
<dbReference type="KEGG" id="ssck:SPSK_10804"/>
<dbReference type="EMBL" id="AXCR01000004">
    <property type="protein sequence ID" value="KJR87709.1"/>
    <property type="molecule type" value="Genomic_DNA"/>
</dbReference>
<evidence type="ECO:0000313" key="1">
    <source>
        <dbReference type="EMBL" id="KJR87709.1"/>
    </source>
</evidence>
<reference evidence="1 2" key="2">
    <citation type="journal article" date="2015" name="Eukaryot. Cell">
        <title>Asexual propagation of a virulent clone complex in a human and feline outbreak of sporotrichosis.</title>
        <authorList>
            <person name="Teixeira Mde M."/>
            <person name="Rodrigues A.M."/>
            <person name="Tsui C.K."/>
            <person name="de Almeida L.G."/>
            <person name="Van Diepeningen A.D."/>
            <person name="van den Ende B.G."/>
            <person name="Fernandes G.F."/>
            <person name="Kano R."/>
            <person name="Hamelin R.C."/>
            <person name="Lopes-Bezerra L.M."/>
            <person name="Vasconcelos A.T."/>
            <person name="de Hoog S."/>
            <person name="de Camargo Z.P."/>
            <person name="Felipe M.S."/>
        </authorList>
    </citation>
    <scope>NUCLEOTIDE SEQUENCE [LARGE SCALE GENOMIC DNA]</scope>
    <source>
        <strain evidence="1 2">1099-18</strain>
    </source>
</reference>
<proteinExistence type="predicted"/>
<reference evidence="1 2" key="1">
    <citation type="journal article" date="2014" name="BMC Genomics">
        <title>Comparative genomics of the major fungal agents of human and animal Sporotrichosis: Sporothrix schenckii and Sporothrix brasiliensis.</title>
        <authorList>
            <person name="Teixeira M.M."/>
            <person name="de Almeida L.G."/>
            <person name="Kubitschek-Barreira P."/>
            <person name="Alves F.L."/>
            <person name="Kioshima E.S."/>
            <person name="Abadio A.K."/>
            <person name="Fernandes L."/>
            <person name="Derengowski L.S."/>
            <person name="Ferreira K.S."/>
            <person name="Souza R.C."/>
            <person name="Ruiz J.C."/>
            <person name="de Andrade N.C."/>
            <person name="Paes H.C."/>
            <person name="Nicola A.M."/>
            <person name="Albuquerque P."/>
            <person name="Gerber A.L."/>
            <person name="Martins V.P."/>
            <person name="Peconick L.D."/>
            <person name="Neto A.V."/>
            <person name="Chaucanez C.B."/>
            <person name="Silva P.A."/>
            <person name="Cunha O.L."/>
            <person name="de Oliveira F.F."/>
            <person name="dos Santos T.C."/>
            <person name="Barros A.L."/>
            <person name="Soares M.A."/>
            <person name="de Oliveira L.M."/>
            <person name="Marini M.M."/>
            <person name="Villalobos-Duno H."/>
            <person name="Cunha M.M."/>
            <person name="de Hoog S."/>
            <person name="da Silveira J.F."/>
            <person name="Henrissat B."/>
            <person name="Nino-Vega G.A."/>
            <person name="Cisalpino P.S."/>
            <person name="Mora-Montes H.M."/>
            <person name="Almeida S.R."/>
            <person name="Stajich J.E."/>
            <person name="Lopes-Bezerra L.M."/>
            <person name="Vasconcelos A.T."/>
            <person name="Felipe M.S."/>
        </authorList>
    </citation>
    <scope>NUCLEOTIDE SEQUENCE [LARGE SCALE GENOMIC DNA]</scope>
    <source>
        <strain evidence="1 2">1099-18</strain>
    </source>
</reference>
<dbReference type="AlphaFoldDB" id="A0A0F2MF54"/>
<sequence>MQTFTTTAMRHPASLLRYDEKRPNTATAGWGKRETCWRRTREIVNVGSSANKRRLLLGWRWSRGGVQKNPTEGEGGDDEKVEEAMALLHRTFLGASCEFAVAMPLDASNSEEQE</sequence>
<dbReference type="GeneID" id="27672351"/>
<accession>A0A0F2MF54</accession>
<dbReference type="VEuPathDB" id="FungiDB:SPSK_10804"/>
<dbReference type="Proteomes" id="UP000033710">
    <property type="component" value="Unassembled WGS sequence"/>
</dbReference>
<dbReference type="RefSeq" id="XP_016590385.1">
    <property type="nucleotide sequence ID" value="XM_016737074.1"/>
</dbReference>
<organism evidence="1 2">
    <name type="scientific">Sporothrix schenckii 1099-18</name>
    <dbReference type="NCBI Taxonomy" id="1397361"/>
    <lineage>
        <taxon>Eukaryota</taxon>
        <taxon>Fungi</taxon>
        <taxon>Dikarya</taxon>
        <taxon>Ascomycota</taxon>
        <taxon>Pezizomycotina</taxon>
        <taxon>Sordariomycetes</taxon>
        <taxon>Sordariomycetidae</taxon>
        <taxon>Ophiostomatales</taxon>
        <taxon>Ophiostomataceae</taxon>
        <taxon>Sporothrix</taxon>
    </lineage>
</organism>
<comment type="caution">
    <text evidence="1">The sequence shown here is derived from an EMBL/GenBank/DDBJ whole genome shotgun (WGS) entry which is preliminary data.</text>
</comment>
<name>A0A0F2MF54_SPOSC</name>
<gene>
    <name evidence="1" type="ORF">SPSK_10804</name>
</gene>